<dbReference type="CDD" id="cd06916">
    <property type="entry name" value="NR_DBD_like"/>
    <property type="match status" value="1"/>
</dbReference>
<dbReference type="SMART" id="SM00430">
    <property type="entry name" value="HOLI"/>
    <property type="match status" value="1"/>
</dbReference>
<dbReference type="PANTHER" id="PTHR45680:SF23">
    <property type="entry name" value="NUCLEAR HORMONE RECEPTOR FAMILY"/>
    <property type="match status" value="1"/>
</dbReference>
<evidence type="ECO:0000256" key="7">
    <source>
        <dbReference type="ARBA" id="ARBA00023163"/>
    </source>
</evidence>
<protein>
    <submittedName>
        <fullName evidence="14">Nuclear receptor domain-containing protein</fullName>
    </submittedName>
</protein>
<reference evidence="14" key="2">
    <citation type="submission" date="2020-10" db="UniProtKB">
        <authorList>
            <consortium name="WormBaseParasite"/>
        </authorList>
    </citation>
    <scope>IDENTIFICATION</scope>
</reference>
<sequence length="383" mass="43519">MQCAVCGAESNGLHFGAVVCRACAAFFRRTIAKNLTYTCAHNHNCAIIAGRRCICRFCRFQKCRQIGMVAERVMVDYFDPLPASRPLESDLQPSELPNSPTVLYPLENAPQKRQNTPHLDSMATAYTELQKLRKWFTTTTDSSITDILKGVTDVRKTPNIVNVTHFSSEEYFQFIKMQVRFIASFCAQSRGFGDLNADDRAILFKYRWQALMLLDRAYDNYVMLGGDESDRRLIIYNNKAFNVYSVQCTEKDTTSYDATEAQRLFSPSLHYVLEAVVNPLKRLQPTTYEFVAIVALAIYRSNDQIATTFPTLHQSIESIRSAVFKELDLYFIGQNVAEKTAKLLEIVTAIDTAITKCNEDAIMARVFNVFTSDIYLSNLFEEA</sequence>
<dbReference type="AlphaFoldDB" id="A0A7E4WBW4"/>
<dbReference type="SUPFAM" id="SSF57716">
    <property type="entry name" value="Glucocorticoid receptor-like (DNA-binding domain)"/>
    <property type="match status" value="1"/>
</dbReference>
<keyword evidence="2 10" id="KW-0479">Metal-binding</keyword>
<keyword evidence="3 10" id="KW-0863">Zinc-finger</keyword>
<keyword evidence="4 10" id="KW-0862">Zinc</keyword>
<keyword evidence="7 10" id="KW-0804">Transcription</keyword>
<dbReference type="PROSITE" id="PS51030">
    <property type="entry name" value="NUCLEAR_REC_DBD_2"/>
    <property type="match status" value="1"/>
</dbReference>
<dbReference type="InterPro" id="IPR000536">
    <property type="entry name" value="Nucl_hrmn_rcpt_lig-bd"/>
</dbReference>
<dbReference type="Pfam" id="PF00105">
    <property type="entry name" value="zf-C4"/>
    <property type="match status" value="1"/>
</dbReference>
<dbReference type="InterPro" id="IPR013088">
    <property type="entry name" value="Znf_NHR/GATA"/>
</dbReference>
<comment type="similarity">
    <text evidence="1 10">Belongs to the nuclear hormone receptor family.</text>
</comment>
<dbReference type="InterPro" id="IPR035500">
    <property type="entry name" value="NHR-like_dom_sf"/>
</dbReference>
<keyword evidence="5 10" id="KW-0805">Transcription regulation</keyword>
<keyword evidence="9 10" id="KW-0539">Nucleus</keyword>
<evidence type="ECO:0000313" key="13">
    <source>
        <dbReference type="Proteomes" id="UP000492821"/>
    </source>
</evidence>
<dbReference type="GO" id="GO:0043565">
    <property type="term" value="F:sequence-specific DNA binding"/>
    <property type="evidence" value="ECO:0007669"/>
    <property type="project" value="InterPro"/>
</dbReference>
<feature type="domain" description="Nuclear receptor" evidence="11">
    <location>
        <begin position="1"/>
        <end position="75"/>
    </location>
</feature>
<accession>A0A7E4WBW4</accession>
<reference evidence="13" key="1">
    <citation type="journal article" date="2013" name="Genetics">
        <title>The draft genome and transcriptome of Panagrellus redivivus are shaped by the harsh demands of a free-living lifestyle.</title>
        <authorList>
            <person name="Srinivasan J."/>
            <person name="Dillman A.R."/>
            <person name="Macchietto M.G."/>
            <person name="Heikkinen L."/>
            <person name="Lakso M."/>
            <person name="Fracchia K.M."/>
            <person name="Antoshechkin I."/>
            <person name="Mortazavi A."/>
            <person name="Wong G."/>
            <person name="Sternberg P.W."/>
        </authorList>
    </citation>
    <scope>NUCLEOTIDE SEQUENCE [LARGE SCALE GENOMIC DNA]</scope>
    <source>
        <strain evidence="13">MT8872</strain>
    </source>
</reference>
<dbReference type="GO" id="GO:0003700">
    <property type="term" value="F:DNA-binding transcription factor activity"/>
    <property type="evidence" value="ECO:0007669"/>
    <property type="project" value="InterPro"/>
</dbReference>
<evidence type="ECO:0000313" key="14">
    <source>
        <dbReference type="WBParaSite" id="Pan_g8998.t1"/>
    </source>
</evidence>
<dbReference type="PRINTS" id="PR00047">
    <property type="entry name" value="STROIDFINGER"/>
</dbReference>
<feature type="domain" description="NR LBD" evidence="12">
    <location>
        <begin position="139"/>
        <end position="383"/>
    </location>
</feature>
<proteinExistence type="inferred from homology"/>
<evidence type="ECO:0000256" key="2">
    <source>
        <dbReference type="ARBA" id="ARBA00022723"/>
    </source>
</evidence>
<dbReference type="SUPFAM" id="SSF48508">
    <property type="entry name" value="Nuclear receptor ligand-binding domain"/>
    <property type="match status" value="1"/>
</dbReference>
<dbReference type="InterPro" id="IPR001628">
    <property type="entry name" value="Znf_hrmn_rcpt"/>
</dbReference>
<evidence type="ECO:0000259" key="11">
    <source>
        <dbReference type="PROSITE" id="PS51030"/>
    </source>
</evidence>
<evidence type="ECO:0000256" key="5">
    <source>
        <dbReference type="ARBA" id="ARBA00023015"/>
    </source>
</evidence>
<keyword evidence="13" id="KW-1185">Reference proteome</keyword>
<evidence type="ECO:0000256" key="1">
    <source>
        <dbReference type="ARBA" id="ARBA00005993"/>
    </source>
</evidence>
<dbReference type="WBParaSite" id="Pan_g8998.t1">
    <property type="protein sequence ID" value="Pan_g8998.t1"/>
    <property type="gene ID" value="Pan_g8998"/>
</dbReference>
<dbReference type="Gene3D" id="1.10.565.10">
    <property type="entry name" value="Retinoid X Receptor"/>
    <property type="match status" value="1"/>
</dbReference>
<dbReference type="Proteomes" id="UP000492821">
    <property type="component" value="Unassembled WGS sequence"/>
</dbReference>
<keyword evidence="6 10" id="KW-0238">DNA-binding</keyword>
<evidence type="ECO:0000256" key="10">
    <source>
        <dbReference type="RuleBase" id="RU004334"/>
    </source>
</evidence>
<dbReference type="InterPro" id="IPR051152">
    <property type="entry name" value="C.elegans_Orphan_NR"/>
</dbReference>
<dbReference type="PROSITE" id="PS51843">
    <property type="entry name" value="NR_LBD"/>
    <property type="match status" value="1"/>
</dbReference>
<name>A0A7E4WBW4_PANRE</name>
<dbReference type="Pfam" id="PF00104">
    <property type="entry name" value="Hormone_recep"/>
    <property type="match status" value="1"/>
</dbReference>
<dbReference type="Gene3D" id="3.30.50.10">
    <property type="entry name" value="Erythroid Transcription Factor GATA-1, subunit A"/>
    <property type="match status" value="1"/>
</dbReference>
<evidence type="ECO:0000256" key="6">
    <source>
        <dbReference type="ARBA" id="ARBA00023125"/>
    </source>
</evidence>
<comment type="subcellular location">
    <subcellularLocation>
        <location evidence="10">Nucleus</location>
    </subcellularLocation>
</comment>
<dbReference type="PANTHER" id="PTHR45680">
    <property type="entry name" value="NUCLEAR HORMONE RECEPTOR FAMILY"/>
    <property type="match status" value="1"/>
</dbReference>
<evidence type="ECO:0000256" key="9">
    <source>
        <dbReference type="ARBA" id="ARBA00023242"/>
    </source>
</evidence>
<evidence type="ECO:0000256" key="4">
    <source>
        <dbReference type="ARBA" id="ARBA00022833"/>
    </source>
</evidence>
<dbReference type="GO" id="GO:0005634">
    <property type="term" value="C:nucleus"/>
    <property type="evidence" value="ECO:0007669"/>
    <property type="project" value="UniProtKB-SubCell"/>
</dbReference>
<evidence type="ECO:0000256" key="3">
    <source>
        <dbReference type="ARBA" id="ARBA00022771"/>
    </source>
</evidence>
<evidence type="ECO:0000256" key="8">
    <source>
        <dbReference type="ARBA" id="ARBA00023170"/>
    </source>
</evidence>
<dbReference type="SMART" id="SM00399">
    <property type="entry name" value="ZnF_C4"/>
    <property type="match status" value="1"/>
</dbReference>
<dbReference type="PROSITE" id="PS00031">
    <property type="entry name" value="NUCLEAR_REC_DBD_1"/>
    <property type="match status" value="1"/>
</dbReference>
<evidence type="ECO:0000259" key="12">
    <source>
        <dbReference type="PROSITE" id="PS51843"/>
    </source>
</evidence>
<keyword evidence="8 10" id="KW-0675">Receptor</keyword>
<organism evidence="13 14">
    <name type="scientific">Panagrellus redivivus</name>
    <name type="common">Microworm</name>
    <dbReference type="NCBI Taxonomy" id="6233"/>
    <lineage>
        <taxon>Eukaryota</taxon>
        <taxon>Metazoa</taxon>
        <taxon>Ecdysozoa</taxon>
        <taxon>Nematoda</taxon>
        <taxon>Chromadorea</taxon>
        <taxon>Rhabditida</taxon>
        <taxon>Tylenchina</taxon>
        <taxon>Panagrolaimomorpha</taxon>
        <taxon>Panagrolaimoidea</taxon>
        <taxon>Panagrolaimidae</taxon>
        <taxon>Panagrellus</taxon>
    </lineage>
</organism>
<dbReference type="GO" id="GO:0008270">
    <property type="term" value="F:zinc ion binding"/>
    <property type="evidence" value="ECO:0007669"/>
    <property type="project" value="UniProtKB-KW"/>
</dbReference>